<evidence type="ECO:0000313" key="6">
    <source>
        <dbReference type="Proteomes" id="UP001164746"/>
    </source>
</evidence>
<proteinExistence type="predicted"/>
<dbReference type="InterPro" id="IPR004094">
    <property type="entry name" value="Antistasin-like"/>
</dbReference>
<evidence type="ECO:0000256" key="1">
    <source>
        <dbReference type="ARBA" id="ARBA00022690"/>
    </source>
</evidence>
<sequence>MEFKKVSFQAVLGCLFSGIILLDDFVSSAPVMSYTNPCPEAAQTCDAYCTDGFITGKDGCQYCECAMPGVTTPTPKPTKPLTQEECFTKLLTCTLSHPFGFMTDDKCEMCVDKDEVYKISNIPVERQPVVRLTKPCIQGYDTCMIFCSSGYRSGPRNCQFCSCNN</sequence>
<name>A0ABY7G7M7_MYAAR</name>
<reference evidence="5" key="1">
    <citation type="submission" date="2022-11" db="EMBL/GenBank/DDBJ databases">
        <title>Centuries of genome instability and evolution in soft-shell clam transmissible cancer (bioRxiv).</title>
        <authorList>
            <person name="Hart S.F.M."/>
            <person name="Yonemitsu M.A."/>
            <person name="Giersch R.M."/>
            <person name="Beal B.F."/>
            <person name="Arriagada G."/>
            <person name="Davis B.W."/>
            <person name="Ostrander E.A."/>
            <person name="Goff S.P."/>
            <person name="Metzger M.J."/>
        </authorList>
    </citation>
    <scope>NUCLEOTIDE SEQUENCE</scope>
    <source>
        <strain evidence="5">MELC-2E11</strain>
        <tissue evidence="5">Siphon/mantle</tissue>
    </source>
</reference>
<feature type="domain" description="Antistasin-like" evidence="4">
    <location>
        <begin position="38"/>
        <end position="65"/>
    </location>
</feature>
<evidence type="ECO:0000259" key="4">
    <source>
        <dbReference type="PROSITE" id="PS51252"/>
    </source>
</evidence>
<dbReference type="EMBL" id="CP111027">
    <property type="protein sequence ID" value="WAR29549.1"/>
    <property type="molecule type" value="Genomic_DNA"/>
</dbReference>
<evidence type="ECO:0000313" key="5">
    <source>
        <dbReference type="EMBL" id="WAR29549.1"/>
    </source>
</evidence>
<evidence type="ECO:0000256" key="3">
    <source>
        <dbReference type="SAM" id="SignalP"/>
    </source>
</evidence>
<evidence type="ECO:0000256" key="2">
    <source>
        <dbReference type="ARBA" id="ARBA00022900"/>
    </source>
</evidence>
<accession>A0ABY7G7M7</accession>
<feature type="signal peptide" evidence="3">
    <location>
        <begin position="1"/>
        <end position="28"/>
    </location>
</feature>
<gene>
    <name evidence="5" type="ORF">MAR_003117</name>
</gene>
<dbReference type="PROSITE" id="PS51252">
    <property type="entry name" value="ANTISTASIN"/>
    <property type="match status" value="1"/>
</dbReference>
<dbReference type="Proteomes" id="UP001164746">
    <property type="component" value="Chromosome 16"/>
</dbReference>
<keyword evidence="3" id="KW-0732">Signal</keyword>
<protein>
    <recommendedName>
        <fullName evidence="4">Antistasin-like domain-containing protein</fullName>
    </recommendedName>
</protein>
<keyword evidence="1" id="KW-0646">Protease inhibitor</keyword>
<keyword evidence="6" id="KW-1185">Reference proteome</keyword>
<dbReference type="SUPFAM" id="SSF57262">
    <property type="entry name" value="Leech antihemostatic proteins"/>
    <property type="match status" value="1"/>
</dbReference>
<dbReference type="InterPro" id="IPR011061">
    <property type="entry name" value="Hirudin/antistatin"/>
</dbReference>
<organism evidence="5 6">
    <name type="scientific">Mya arenaria</name>
    <name type="common">Soft-shell clam</name>
    <dbReference type="NCBI Taxonomy" id="6604"/>
    <lineage>
        <taxon>Eukaryota</taxon>
        <taxon>Metazoa</taxon>
        <taxon>Spiralia</taxon>
        <taxon>Lophotrochozoa</taxon>
        <taxon>Mollusca</taxon>
        <taxon>Bivalvia</taxon>
        <taxon>Autobranchia</taxon>
        <taxon>Heteroconchia</taxon>
        <taxon>Euheterodonta</taxon>
        <taxon>Imparidentia</taxon>
        <taxon>Neoheterodontei</taxon>
        <taxon>Myida</taxon>
        <taxon>Myoidea</taxon>
        <taxon>Myidae</taxon>
        <taxon>Mya</taxon>
    </lineage>
</organism>
<feature type="chain" id="PRO_5045701215" description="Antistasin-like domain-containing protein" evidence="3">
    <location>
        <begin position="29"/>
        <end position="165"/>
    </location>
</feature>
<dbReference type="Gene3D" id="2.10.22.10">
    <property type="entry name" value="Antistasin, domain 1"/>
    <property type="match status" value="1"/>
</dbReference>
<keyword evidence="2" id="KW-0722">Serine protease inhibitor</keyword>